<dbReference type="STRING" id="471855.Shel_18420"/>
<dbReference type="PANTHER" id="PTHR46558">
    <property type="entry name" value="TRACRIPTIONAL REGULATORY PROTEIN-RELATED-RELATED"/>
    <property type="match status" value="1"/>
</dbReference>
<dbReference type="Proteomes" id="UP000002026">
    <property type="component" value="Chromosome"/>
</dbReference>
<dbReference type="SMART" id="SM00530">
    <property type="entry name" value="HTH_XRE"/>
    <property type="match status" value="1"/>
</dbReference>
<dbReference type="InterPro" id="IPR010982">
    <property type="entry name" value="Lambda_DNA-bd_dom_sf"/>
</dbReference>
<dbReference type="Pfam" id="PF12674">
    <property type="entry name" value="Zn_ribbon_2"/>
    <property type="match status" value="1"/>
</dbReference>
<protein>
    <submittedName>
        <fullName evidence="3">Predicted transcriptional regulator</fullName>
    </submittedName>
</protein>
<evidence type="ECO:0000256" key="1">
    <source>
        <dbReference type="ARBA" id="ARBA00023125"/>
    </source>
</evidence>
<dbReference type="Pfam" id="PF01381">
    <property type="entry name" value="HTH_3"/>
    <property type="match status" value="1"/>
</dbReference>
<dbReference type="SUPFAM" id="SSF47413">
    <property type="entry name" value="lambda repressor-like DNA-binding domains"/>
    <property type="match status" value="1"/>
</dbReference>
<dbReference type="RefSeq" id="WP_012798962.1">
    <property type="nucleotide sequence ID" value="NC_013165.1"/>
</dbReference>
<organism evidence="3 4">
    <name type="scientific">Slackia heliotrinireducens (strain ATCC 29202 / DSM 20476 / NCTC 11029 / RHS 1)</name>
    <name type="common">Peptococcus heliotrinreducens</name>
    <dbReference type="NCBI Taxonomy" id="471855"/>
    <lineage>
        <taxon>Bacteria</taxon>
        <taxon>Bacillati</taxon>
        <taxon>Actinomycetota</taxon>
        <taxon>Coriobacteriia</taxon>
        <taxon>Eggerthellales</taxon>
        <taxon>Eggerthellaceae</taxon>
        <taxon>Slackia</taxon>
    </lineage>
</organism>
<evidence type="ECO:0000313" key="4">
    <source>
        <dbReference type="Proteomes" id="UP000002026"/>
    </source>
</evidence>
<keyword evidence="1" id="KW-0238">DNA-binding</keyword>
<dbReference type="CDD" id="cd00093">
    <property type="entry name" value="HTH_XRE"/>
    <property type="match status" value="1"/>
</dbReference>
<dbReference type="Gene3D" id="1.10.260.40">
    <property type="entry name" value="lambda repressor-like DNA-binding domains"/>
    <property type="match status" value="1"/>
</dbReference>
<feature type="domain" description="HTH cro/C1-type" evidence="2">
    <location>
        <begin position="9"/>
        <end position="61"/>
    </location>
</feature>
<gene>
    <name evidence="3" type="ordered locus">Shel_18420</name>
</gene>
<sequence>MAIKDILPQLRSDRGLTQQELANKLYVTRQAVSRWETGETTPNVDMIKLLAVTLGVPVGVLLEMPEHFCQSCGMPIADPAIQGTEADGSPSGDYCKWCYQDGSYTYETDLDNMIESCAPYMAEHTGMSHDQAVSLMGAMLPNLKRWKKD</sequence>
<dbReference type="EMBL" id="CP001684">
    <property type="protein sequence ID" value="ACV22860.1"/>
    <property type="molecule type" value="Genomic_DNA"/>
</dbReference>
<reference evidence="3 4" key="1">
    <citation type="journal article" date="2009" name="Stand. Genomic Sci.">
        <title>Complete genome sequence of Slackia heliotrinireducens type strain (RHS 1).</title>
        <authorList>
            <person name="Pukall R."/>
            <person name="Lapidus A."/>
            <person name="Nolan M."/>
            <person name="Copeland A."/>
            <person name="Glavina Del Rio T."/>
            <person name="Lucas S."/>
            <person name="Chen F."/>
            <person name="Tice H."/>
            <person name="Cheng J.F."/>
            <person name="Chertkov O."/>
            <person name="Bruce D."/>
            <person name="Goodwin L."/>
            <person name="Kuske C."/>
            <person name="Brettin T."/>
            <person name="Detter J.C."/>
            <person name="Han C."/>
            <person name="Pitluck S."/>
            <person name="Pati A."/>
            <person name="Mavrommatis K."/>
            <person name="Ivanova N."/>
            <person name="Ovchinnikova G."/>
            <person name="Chen A."/>
            <person name="Palaniappan K."/>
            <person name="Schneider S."/>
            <person name="Rohde M."/>
            <person name="Chain P."/>
            <person name="D'haeseleer P."/>
            <person name="Goker M."/>
            <person name="Bristow J."/>
            <person name="Eisen J.A."/>
            <person name="Markowitz V."/>
            <person name="Kyrpides N.C."/>
            <person name="Klenk H.P."/>
            <person name="Hugenholtz P."/>
        </authorList>
    </citation>
    <scope>NUCLEOTIDE SEQUENCE [LARGE SCALE GENOMIC DNA]</scope>
    <source>
        <strain evidence="4">ATCC 29202 / DSM 20476 / NCTC 11029 / RHS 1</strain>
    </source>
</reference>
<evidence type="ECO:0000313" key="3">
    <source>
        <dbReference type="EMBL" id="ACV22860.1"/>
    </source>
</evidence>
<dbReference type="HOGENOM" id="CLU_134256_0_0_11"/>
<dbReference type="eggNOG" id="COG1476">
    <property type="taxonomic scope" value="Bacteria"/>
</dbReference>
<accession>C7N7H5</accession>
<dbReference type="InterPro" id="IPR001387">
    <property type="entry name" value="Cro/C1-type_HTH"/>
</dbReference>
<dbReference type="AlphaFoldDB" id="C7N7H5"/>
<dbReference type="KEGG" id="shi:Shel_18420"/>
<keyword evidence="4" id="KW-1185">Reference proteome</keyword>
<dbReference type="PROSITE" id="PS50943">
    <property type="entry name" value="HTH_CROC1"/>
    <property type="match status" value="1"/>
</dbReference>
<name>C7N7H5_SLAHD</name>
<dbReference type="PANTHER" id="PTHR46558:SF4">
    <property type="entry name" value="DNA-BIDING PHAGE PROTEIN"/>
    <property type="match status" value="1"/>
</dbReference>
<evidence type="ECO:0000259" key="2">
    <source>
        <dbReference type="PROSITE" id="PS50943"/>
    </source>
</evidence>
<proteinExistence type="predicted"/>
<dbReference type="GO" id="GO:0003677">
    <property type="term" value="F:DNA binding"/>
    <property type="evidence" value="ECO:0007669"/>
    <property type="project" value="UniProtKB-KW"/>
</dbReference>
<dbReference type="InterPro" id="IPR025868">
    <property type="entry name" value="Zn_ribbon_dom_put"/>
</dbReference>